<dbReference type="Pfam" id="PF01609">
    <property type="entry name" value="DDE_Tnp_1"/>
    <property type="match status" value="1"/>
</dbReference>
<dbReference type="PANTHER" id="PTHR37529:SF1">
    <property type="entry name" value="TRANSPOSASE INSG FOR INSERTION SEQUENCE ELEMENT IS4-RELATED"/>
    <property type="match status" value="1"/>
</dbReference>
<dbReference type="GO" id="GO:0003677">
    <property type="term" value="F:DNA binding"/>
    <property type="evidence" value="ECO:0007669"/>
    <property type="project" value="InterPro"/>
</dbReference>
<evidence type="ECO:0000313" key="4">
    <source>
        <dbReference type="Proteomes" id="UP001268036"/>
    </source>
</evidence>
<protein>
    <recommendedName>
        <fullName evidence="5">IS4 family transposase</fullName>
    </recommendedName>
</protein>
<evidence type="ECO:0000313" key="3">
    <source>
        <dbReference type="EMBL" id="MDR6236995.1"/>
    </source>
</evidence>
<gene>
    <name evidence="3" type="ORF">QE440_004736</name>
</gene>
<reference evidence="3" key="1">
    <citation type="submission" date="2023-08" db="EMBL/GenBank/DDBJ databases">
        <title>Functional and genomic diversity of the sorghum phyllosphere microbiome.</title>
        <authorList>
            <person name="Shade A."/>
        </authorList>
    </citation>
    <scope>NUCLEOTIDE SEQUENCE</scope>
    <source>
        <strain evidence="3">SORGH_AS_0201</strain>
    </source>
</reference>
<dbReference type="Pfam" id="PF13006">
    <property type="entry name" value="Nterm_IS4"/>
    <property type="match status" value="1"/>
</dbReference>
<dbReference type="GO" id="GO:0006313">
    <property type="term" value="P:DNA transposition"/>
    <property type="evidence" value="ECO:0007669"/>
    <property type="project" value="InterPro"/>
</dbReference>
<dbReference type="GO" id="GO:0004803">
    <property type="term" value="F:transposase activity"/>
    <property type="evidence" value="ECO:0007669"/>
    <property type="project" value="InterPro"/>
</dbReference>
<sequence>MRIAQALEMTRELSSTTTTLEALGELLDPDLIKTALETAGVATLRKRRLPLESMLWCVIGLALFRRLSAWDVVNQLDIMLPGQKPLVAPSAVVQGRQRLGVNAVREVFQLTQQRWHETAGHPGWQGLRLLGVDGVVWRTPDTLDNRARYGSATNQQGETGFPQVRMVCQMELTSHLLVSSAFDAYASNEMKLAERLIESTPDHSLTLFDKGFYSLGLLHRWQRTGHERHWLLPLRKGAQYEVVRAWGKQDALVSLRTSPQARRQWPDLPDTLQARLLSKTIKGKQYQILTSMTDPRRFVSDEIVDLYSHRWEIELGYREIKQGLLDSRYTLRSKTPDMVEQELWGLLLGYNLLRYQMVQMSRQCPGVYPCEMSFSACSWAILKFLLSLSLNSPGNIPRYLADLHALAPHFVLPHRRDYRAYPWVIKPKPSKYPTRKKNASQA</sequence>
<feature type="domain" description="Transposase IS4-like" evidence="1">
    <location>
        <begin position="126"/>
        <end position="352"/>
    </location>
</feature>
<dbReference type="Proteomes" id="UP001268036">
    <property type="component" value="Unassembled WGS sequence"/>
</dbReference>
<evidence type="ECO:0008006" key="5">
    <source>
        <dbReference type="Google" id="ProtNLM"/>
    </source>
</evidence>
<organism evidence="3 4">
    <name type="scientific">Pseudomonas oryzihabitans</name>
    <dbReference type="NCBI Taxonomy" id="47885"/>
    <lineage>
        <taxon>Bacteria</taxon>
        <taxon>Pseudomonadati</taxon>
        <taxon>Pseudomonadota</taxon>
        <taxon>Gammaproteobacteria</taxon>
        <taxon>Pseudomonadales</taxon>
        <taxon>Pseudomonadaceae</taxon>
        <taxon>Pseudomonas</taxon>
    </lineage>
</organism>
<dbReference type="EMBL" id="JAVJAF010000001">
    <property type="protein sequence ID" value="MDR6236995.1"/>
    <property type="molecule type" value="Genomic_DNA"/>
</dbReference>
<comment type="caution">
    <text evidence="3">The sequence shown here is derived from an EMBL/GenBank/DDBJ whole genome shotgun (WGS) entry which is preliminary data.</text>
</comment>
<name>A0AAJ2BR94_9PSED</name>
<dbReference type="PANTHER" id="PTHR37529">
    <property type="entry name" value="TRANSPOSASE INSG FOR INSERTION SEQUENCE ELEMENT IS4-RELATED"/>
    <property type="match status" value="1"/>
</dbReference>
<dbReference type="InterPro" id="IPR002559">
    <property type="entry name" value="Transposase_11"/>
</dbReference>
<proteinExistence type="predicted"/>
<accession>A0AAJ2BR94</accession>
<dbReference type="SUPFAM" id="SSF53098">
    <property type="entry name" value="Ribonuclease H-like"/>
    <property type="match status" value="1"/>
</dbReference>
<dbReference type="AlphaFoldDB" id="A0AAJ2BR94"/>
<dbReference type="InterPro" id="IPR012337">
    <property type="entry name" value="RNaseH-like_sf"/>
</dbReference>
<evidence type="ECO:0000259" key="1">
    <source>
        <dbReference type="Pfam" id="PF01609"/>
    </source>
</evidence>
<dbReference type="RefSeq" id="WP_309762008.1">
    <property type="nucleotide sequence ID" value="NZ_JAVJAF010000001.1"/>
</dbReference>
<dbReference type="InterPro" id="IPR047952">
    <property type="entry name" value="Transpos_IS4"/>
</dbReference>
<dbReference type="InterPro" id="IPR024473">
    <property type="entry name" value="Transposases_IS4_N"/>
</dbReference>
<evidence type="ECO:0000259" key="2">
    <source>
        <dbReference type="Pfam" id="PF13006"/>
    </source>
</evidence>
<feature type="domain" description="Transposase IS4 N-terminal" evidence="2">
    <location>
        <begin position="19"/>
        <end position="109"/>
    </location>
</feature>
<dbReference type="NCBIfam" id="NF033592">
    <property type="entry name" value="transpos_IS4_1"/>
    <property type="match status" value="1"/>
</dbReference>